<keyword evidence="1" id="KW-0812">Transmembrane</keyword>
<dbReference type="EMBL" id="JANAVB010032169">
    <property type="protein sequence ID" value="KAJ6810911.1"/>
    <property type="molecule type" value="Genomic_DNA"/>
</dbReference>
<reference evidence="3" key="1">
    <citation type="journal article" date="2023" name="GigaByte">
        <title>Genome assembly of the bearded iris, Iris pallida Lam.</title>
        <authorList>
            <person name="Bruccoleri R.E."/>
            <person name="Oakeley E.J."/>
            <person name="Faust A.M.E."/>
            <person name="Altorfer M."/>
            <person name="Dessus-Babus S."/>
            <person name="Burckhardt D."/>
            <person name="Oertli M."/>
            <person name="Naumann U."/>
            <person name="Petersen F."/>
            <person name="Wong J."/>
        </authorList>
    </citation>
    <scope>NUCLEOTIDE SEQUENCE</scope>
    <source>
        <strain evidence="3">GSM-AAB239-AS_SAM_17_03QT</strain>
    </source>
</reference>
<evidence type="ECO:0000313" key="2">
    <source>
        <dbReference type="EMBL" id="KAJ6810911.1"/>
    </source>
</evidence>
<comment type="caution">
    <text evidence="3">The sequence shown here is derived from an EMBL/GenBank/DDBJ whole genome shotgun (WGS) entry which is preliminary data.</text>
</comment>
<evidence type="ECO:0000313" key="3">
    <source>
        <dbReference type="EMBL" id="KAJ6831960.1"/>
    </source>
</evidence>
<evidence type="ECO:0000256" key="1">
    <source>
        <dbReference type="SAM" id="Phobius"/>
    </source>
</evidence>
<dbReference type="Proteomes" id="UP001140949">
    <property type="component" value="Unassembled WGS sequence"/>
</dbReference>
<dbReference type="EMBL" id="JANAVB010016198">
    <property type="protein sequence ID" value="KAJ6831960.1"/>
    <property type="molecule type" value="Genomic_DNA"/>
</dbReference>
<proteinExistence type="predicted"/>
<keyword evidence="1" id="KW-0472">Membrane</keyword>
<keyword evidence="1" id="KW-1133">Transmembrane helix</keyword>
<protein>
    <submittedName>
        <fullName evidence="3">Dihydrolipoyl dehydrogenase 2, chloroplastic-like</fullName>
    </submittedName>
</protein>
<keyword evidence="4" id="KW-1185">Reference proteome</keyword>
<accession>A0AAX6GT36</accession>
<evidence type="ECO:0000313" key="4">
    <source>
        <dbReference type="Proteomes" id="UP001140949"/>
    </source>
</evidence>
<gene>
    <name evidence="2" type="ORF">M6B38_103455</name>
    <name evidence="3" type="ORF">M6B38_346040</name>
</gene>
<name>A0AAX6GT36_IRIPA</name>
<feature type="transmembrane region" description="Helical" evidence="1">
    <location>
        <begin position="55"/>
        <end position="77"/>
    </location>
</feature>
<sequence length="80" mass="8486">MLSRSAIGSGLISRGIPKVASAGYDRQGVADHANNLASKIRGNLTNSLKALNMHILTGVGSIVVSHVLWHSLGFFLFRKG</sequence>
<organism evidence="3 4">
    <name type="scientific">Iris pallida</name>
    <name type="common">Sweet iris</name>
    <dbReference type="NCBI Taxonomy" id="29817"/>
    <lineage>
        <taxon>Eukaryota</taxon>
        <taxon>Viridiplantae</taxon>
        <taxon>Streptophyta</taxon>
        <taxon>Embryophyta</taxon>
        <taxon>Tracheophyta</taxon>
        <taxon>Spermatophyta</taxon>
        <taxon>Magnoliopsida</taxon>
        <taxon>Liliopsida</taxon>
        <taxon>Asparagales</taxon>
        <taxon>Iridaceae</taxon>
        <taxon>Iridoideae</taxon>
        <taxon>Irideae</taxon>
        <taxon>Iris</taxon>
    </lineage>
</organism>
<reference evidence="3" key="2">
    <citation type="submission" date="2023-04" db="EMBL/GenBank/DDBJ databases">
        <authorList>
            <person name="Bruccoleri R.E."/>
            <person name="Oakeley E.J."/>
            <person name="Faust A.-M."/>
            <person name="Dessus-Babus S."/>
            <person name="Altorfer M."/>
            <person name="Burckhardt D."/>
            <person name="Oertli M."/>
            <person name="Naumann U."/>
            <person name="Petersen F."/>
            <person name="Wong J."/>
        </authorList>
    </citation>
    <scope>NUCLEOTIDE SEQUENCE</scope>
    <source>
        <strain evidence="3">GSM-AAB239-AS_SAM_17_03QT</strain>
        <tissue evidence="3">Leaf</tissue>
    </source>
</reference>
<dbReference type="AlphaFoldDB" id="A0AAX6GT36"/>